<sequence>MAETKKHYQGQKGCNPKELCPLCGEILNIAYLRKTVNGKRAYVAVGLGCPSENCTYIEKTKPDNPGPEK</sequence>
<comment type="caution">
    <text evidence="1">The sequence shown here is derived from an EMBL/GenBank/DDBJ whole genome shotgun (WGS) entry which is preliminary data.</text>
</comment>
<gene>
    <name evidence="1" type="ORF">DU30_09270</name>
</gene>
<dbReference type="RefSeq" id="WP_048046154.1">
    <property type="nucleotide sequence ID" value="NZ_JJPC01000104.1"/>
</dbReference>
<evidence type="ECO:0000313" key="2">
    <source>
        <dbReference type="Proteomes" id="UP000034298"/>
    </source>
</evidence>
<accession>A0A0F8ET49</accession>
<proteinExistence type="predicted"/>
<dbReference type="AlphaFoldDB" id="A0A0F8ET49"/>
<name>A0A0F8ET49_METMZ</name>
<protein>
    <submittedName>
        <fullName evidence="1">Uncharacterized protein</fullName>
    </submittedName>
</protein>
<dbReference type="PATRIC" id="fig|2209.62.peg.1964"/>
<dbReference type="Proteomes" id="UP000034298">
    <property type="component" value="Unassembled WGS sequence"/>
</dbReference>
<dbReference type="EMBL" id="JJPC01000104">
    <property type="protein sequence ID" value="KKG33309.1"/>
    <property type="molecule type" value="Genomic_DNA"/>
</dbReference>
<evidence type="ECO:0000313" key="1">
    <source>
        <dbReference type="EMBL" id="KKG33309.1"/>
    </source>
</evidence>
<reference evidence="1 2" key="1">
    <citation type="journal article" date="2015" name="ISME J.">
        <title>Genomic and phenotypic differentiation among Methanosarcina mazei populations from Columbia River sediment.</title>
        <authorList>
            <person name="Youngblut N.D."/>
            <person name="Wirth J.S."/>
            <person name="Henriksen J.R."/>
            <person name="Smith M."/>
            <person name="Simon H."/>
            <person name="Metcalf W.W."/>
            <person name="Whitaker R.J."/>
        </authorList>
    </citation>
    <scope>NUCLEOTIDE SEQUENCE [LARGE SCALE GENOMIC DNA]</scope>
    <source>
        <strain evidence="1 2">3.F.A.1B.1</strain>
    </source>
</reference>
<organism evidence="1 2">
    <name type="scientific">Methanosarcina mazei</name>
    <name type="common">Methanosarcina frisia</name>
    <dbReference type="NCBI Taxonomy" id="2209"/>
    <lineage>
        <taxon>Archaea</taxon>
        <taxon>Methanobacteriati</taxon>
        <taxon>Methanobacteriota</taxon>
        <taxon>Stenosarchaea group</taxon>
        <taxon>Methanomicrobia</taxon>
        <taxon>Methanosarcinales</taxon>
        <taxon>Methanosarcinaceae</taxon>
        <taxon>Methanosarcina</taxon>
    </lineage>
</organism>